<dbReference type="AlphaFoldDB" id="A0A101LYX5"/>
<keyword evidence="1" id="KW-0496">Mitochondrion</keyword>
<accession>A0A101LYX5</accession>
<name>A0A101LYX5_PICGL</name>
<evidence type="ECO:0000313" key="1">
    <source>
        <dbReference type="EMBL" id="KUM47929.1"/>
    </source>
</evidence>
<protein>
    <submittedName>
        <fullName evidence="1">Uncharacterized protein</fullName>
    </submittedName>
</protein>
<proteinExistence type="predicted"/>
<sequence>MLLYDACSIIRCMFNYGLFVVHHEIEKQNPIAHYNMNPCRDRLMMTVDNAFIAGGSLLVHSIYSLKPSYGVYCAFTNRDFF</sequence>
<reference evidence="1" key="1">
    <citation type="journal article" date="2015" name="Genome Biol. Evol.">
        <title>Organellar Genomes of White Spruce (Picea glauca): Assembly and Annotation.</title>
        <authorList>
            <person name="Jackman S.D."/>
            <person name="Warren R.L."/>
            <person name="Gibb E.A."/>
            <person name="Vandervalk B.P."/>
            <person name="Mohamadi H."/>
            <person name="Chu J."/>
            <person name="Raymond A."/>
            <person name="Pleasance S."/>
            <person name="Coope R."/>
            <person name="Wildung M.R."/>
            <person name="Ritland C.E."/>
            <person name="Bousquet J."/>
            <person name="Jones S.J."/>
            <person name="Bohlmann J."/>
            <person name="Birol I."/>
        </authorList>
    </citation>
    <scope>NUCLEOTIDE SEQUENCE [LARGE SCALE GENOMIC DNA]</scope>
    <source>
        <tissue evidence="1">Flushing bud</tissue>
    </source>
</reference>
<comment type="caution">
    <text evidence="1">The sequence shown here is derived from an EMBL/GenBank/DDBJ whole genome shotgun (WGS) entry which is preliminary data.</text>
</comment>
<organism evidence="1">
    <name type="scientific">Picea glauca</name>
    <name type="common">White spruce</name>
    <name type="synonym">Pinus glauca</name>
    <dbReference type="NCBI Taxonomy" id="3330"/>
    <lineage>
        <taxon>Eukaryota</taxon>
        <taxon>Viridiplantae</taxon>
        <taxon>Streptophyta</taxon>
        <taxon>Embryophyta</taxon>
        <taxon>Tracheophyta</taxon>
        <taxon>Spermatophyta</taxon>
        <taxon>Pinopsida</taxon>
        <taxon>Pinidae</taxon>
        <taxon>Conifers I</taxon>
        <taxon>Pinales</taxon>
        <taxon>Pinaceae</taxon>
        <taxon>Picea</taxon>
    </lineage>
</organism>
<gene>
    <name evidence="1" type="ORF">ABT39_MTgene4924</name>
</gene>
<dbReference type="EMBL" id="LKAM01000006">
    <property type="protein sequence ID" value="KUM47929.1"/>
    <property type="molecule type" value="Genomic_DNA"/>
</dbReference>
<geneLocation type="mitochondrion" evidence="1"/>